<feature type="chain" id="PRO_5047241241" evidence="1">
    <location>
        <begin position="23"/>
        <end position="292"/>
    </location>
</feature>
<protein>
    <submittedName>
        <fullName evidence="2">Secreted protein</fullName>
    </submittedName>
</protein>
<name>A0ABN8X363_9GAMM</name>
<proteinExistence type="predicted"/>
<evidence type="ECO:0000313" key="3">
    <source>
        <dbReference type="Proteomes" id="UP001162030"/>
    </source>
</evidence>
<reference evidence="2 3" key="1">
    <citation type="submission" date="2023-03" db="EMBL/GenBank/DDBJ databases">
        <authorList>
            <person name="Pearce D."/>
        </authorList>
    </citation>
    <scope>NUCLEOTIDE SEQUENCE [LARGE SCALE GENOMIC DNA]</scope>
    <source>
        <strain evidence="2">Msz</strain>
    </source>
</reference>
<gene>
    <name evidence="2" type="ORF">MSZNOR_1291</name>
</gene>
<accession>A0ABN8X363</accession>
<dbReference type="RefSeq" id="WP_026608972.1">
    <property type="nucleotide sequence ID" value="NZ_OX458333.1"/>
</dbReference>
<keyword evidence="3" id="KW-1185">Reference proteome</keyword>
<sequence>MKKTRLAKAIATAVAGSVLSLAAVDAASAHTMYNTYNAGTAPDEGGTDGWVYGGPNNPTYPVATPGWVGTASPTTLPFGYSGRAALNWAAELHAAGDSLEISRADALARYGVAADIDTGKGAWQDASATPQGWSHNTDIGLFRSHVDAYVTLNLSGVNSVIANFGITIFEGMDLGLDNGTEDPYYSHHAVWNKPSDLLDFTADNPFGTTGLTYLTHSANVDAVNGLTFFAEAGKIYSIFLGGSGGRSWMLDRDEYVLTITSSPVPIPAAFWLFGSALLSLRFFGKRFKDVGA</sequence>
<feature type="signal peptide" evidence="1">
    <location>
        <begin position="1"/>
        <end position="22"/>
    </location>
</feature>
<dbReference type="EMBL" id="OX458333">
    <property type="protein sequence ID" value="CAI8784873.1"/>
    <property type="molecule type" value="Genomic_DNA"/>
</dbReference>
<organism evidence="2 3">
    <name type="scientific">Methylocaldum szegediense</name>
    <dbReference type="NCBI Taxonomy" id="73780"/>
    <lineage>
        <taxon>Bacteria</taxon>
        <taxon>Pseudomonadati</taxon>
        <taxon>Pseudomonadota</taxon>
        <taxon>Gammaproteobacteria</taxon>
        <taxon>Methylococcales</taxon>
        <taxon>Methylococcaceae</taxon>
        <taxon>Methylocaldum</taxon>
    </lineage>
</organism>
<evidence type="ECO:0000256" key="1">
    <source>
        <dbReference type="SAM" id="SignalP"/>
    </source>
</evidence>
<evidence type="ECO:0000313" key="2">
    <source>
        <dbReference type="EMBL" id="CAI8784873.1"/>
    </source>
</evidence>
<dbReference type="Proteomes" id="UP001162030">
    <property type="component" value="Chromosome"/>
</dbReference>
<keyword evidence="1" id="KW-0732">Signal</keyword>